<dbReference type="GO" id="GO:0016787">
    <property type="term" value="F:hydrolase activity"/>
    <property type="evidence" value="ECO:0007669"/>
    <property type="project" value="UniProtKB-KW"/>
</dbReference>
<reference evidence="3" key="1">
    <citation type="journal article" date="2019" name="Int. J. Syst. Evol. Microbiol.">
        <title>The Global Catalogue of Microorganisms (GCM) 10K type strain sequencing project: providing services to taxonomists for standard genome sequencing and annotation.</title>
        <authorList>
            <consortium name="The Broad Institute Genomics Platform"/>
            <consortium name="The Broad Institute Genome Sequencing Center for Infectious Disease"/>
            <person name="Wu L."/>
            <person name="Ma J."/>
        </authorList>
    </citation>
    <scope>NUCLEOTIDE SEQUENCE [LARGE SCALE GENOMIC DNA]</scope>
    <source>
        <strain evidence="3">CCUG 62953</strain>
    </source>
</reference>
<dbReference type="EMBL" id="JBHTMU010000040">
    <property type="protein sequence ID" value="MFD1344161.1"/>
    <property type="molecule type" value="Genomic_DNA"/>
</dbReference>
<dbReference type="PANTHER" id="PTHR43194:SF5">
    <property type="entry name" value="PIMELOYL-[ACYL-CARRIER PROTEIN] METHYL ESTER ESTERASE"/>
    <property type="match status" value="1"/>
</dbReference>
<accession>A0ABW3ZM18</accession>
<proteinExistence type="predicted"/>
<evidence type="ECO:0000313" key="3">
    <source>
        <dbReference type="Proteomes" id="UP001597135"/>
    </source>
</evidence>
<dbReference type="Proteomes" id="UP001597135">
    <property type="component" value="Unassembled WGS sequence"/>
</dbReference>
<dbReference type="InterPro" id="IPR029058">
    <property type="entry name" value="AB_hydrolase_fold"/>
</dbReference>
<gene>
    <name evidence="2" type="ORF">ACFQ4E_17150</name>
</gene>
<dbReference type="Pfam" id="PF12697">
    <property type="entry name" value="Abhydrolase_6"/>
    <property type="match status" value="1"/>
</dbReference>
<keyword evidence="2" id="KW-0378">Hydrolase</keyword>
<name>A0ABW3ZM18_9RHOB</name>
<evidence type="ECO:0000313" key="2">
    <source>
        <dbReference type="EMBL" id="MFD1344161.1"/>
    </source>
</evidence>
<evidence type="ECO:0000259" key="1">
    <source>
        <dbReference type="Pfam" id="PF12697"/>
    </source>
</evidence>
<dbReference type="Gene3D" id="3.40.50.1820">
    <property type="entry name" value="alpha/beta hydrolase"/>
    <property type="match status" value="1"/>
</dbReference>
<organism evidence="2 3">
    <name type="scientific">Litorisediminicola beolgyonensis</name>
    <dbReference type="NCBI Taxonomy" id="1173614"/>
    <lineage>
        <taxon>Bacteria</taxon>
        <taxon>Pseudomonadati</taxon>
        <taxon>Pseudomonadota</taxon>
        <taxon>Alphaproteobacteria</taxon>
        <taxon>Rhodobacterales</taxon>
        <taxon>Paracoccaceae</taxon>
        <taxon>Litorisediminicola</taxon>
    </lineage>
</organism>
<dbReference type="PANTHER" id="PTHR43194">
    <property type="entry name" value="HYDROLASE ALPHA/BETA FOLD FAMILY"/>
    <property type="match status" value="1"/>
</dbReference>
<feature type="domain" description="AB hydrolase-1" evidence="1">
    <location>
        <begin position="24"/>
        <end position="254"/>
    </location>
</feature>
<comment type="caution">
    <text evidence="2">The sequence shown here is derived from an EMBL/GenBank/DDBJ whole genome shotgun (WGS) entry which is preliminary data.</text>
</comment>
<dbReference type="InterPro" id="IPR050228">
    <property type="entry name" value="Carboxylesterase_BioH"/>
</dbReference>
<protein>
    <submittedName>
        <fullName evidence="2">Alpha/beta fold hydrolase</fullName>
    </submittedName>
</protein>
<dbReference type="InterPro" id="IPR000073">
    <property type="entry name" value="AB_hydrolase_1"/>
</dbReference>
<dbReference type="SUPFAM" id="SSF53474">
    <property type="entry name" value="alpha/beta-Hydrolases"/>
    <property type="match status" value="1"/>
</dbReference>
<keyword evidence="3" id="KW-1185">Reference proteome</keyword>
<dbReference type="RefSeq" id="WP_386805722.1">
    <property type="nucleotide sequence ID" value="NZ_JBHTMU010000040.1"/>
</dbReference>
<sequence>MSLSLHCRRLGRGPRDALAVHCSLAHGEAFAPLAAHLPMLSLHAPDLPGHGRSPGMPEGQDYHRAATAALRALPEAEGSLLIGHSLGATLALRMALERESPPETLVLIEPVLFAAAAATAPELLQSEHADAVRIGRAFEAGETEAVAREFTARWGDGRPWESLPREARARFTAQIPLIAATDPALRLDNGNLLAPGRLEGLTSRVLLIRGSESPPIVAAIHAALLARLPQARERVVEGAGHMAPVTHAAEVAEAIASELALIA</sequence>